<evidence type="ECO:0000313" key="3">
    <source>
        <dbReference type="Proteomes" id="UP001331936"/>
    </source>
</evidence>
<dbReference type="PANTHER" id="PTHR34310">
    <property type="entry name" value="DUF427 DOMAIN PROTEIN (AFU_ORTHOLOGUE AFUA_3G02220)"/>
    <property type="match status" value="1"/>
</dbReference>
<accession>A0ABU7JR43</accession>
<organism evidence="2 3">
    <name type="scientific">Rhodococcus chondri</name>
    <dbReference type="NCBI Taxonomy" id="3065941"/>
    <lineage>
        <taxon>Bacteria</taxon>
        <taxon>Bacillati</taxon>
        <taxon>Actinomycetota</taxon>
        <taxon>Actinomycetes</taxon>
        <taxon>Mycobacteriales</taxon>
        <taxon>Nocardiaceae</taxon>
        <taxon>Rhodococcus</taxon>
    </lineage>
</organism>
<feature type="domain" description="DUF427" evidence="1">
    <location>
        <begin position="33"/>
        <end position="122"/>
    </location>
</feature>
<dbReference type="Pfam" id="PF04248">
    <property type="entry name" value="NTP_transf_9"/>
    <property type="match status" value="1"/>
</dbReference>
<reference evidence="2 3" key="1">
    <citation type="submission" date="2023-08" db="EMBL/GenBank/DDBJ databases">
        <authorList>
            <person name="Girao M."/>
            <person name="Carvalho M.F."/>
        </authorList>
    </citation>
    <scope>NUCLEOTIDE SEQUENCE [LARGE SCALE GENOMIC DNA]</scope>
    <source>
        <strain evidence="2 3">CC-R104</strain>
    </source>
</reference>
<sequence length="139" mass="14964">MSARGAEPVPATGAGFAARPDYRVDIHARRNVVRAALDGVCLAETANSLLVDEQDHGLVFYFPRSDVAVALSPAEAAASRCPFKGEATYWRFEGDGGEPLCWSYEAPMEQVARLRGHVAFYQDKVTVSVGQAHPAVSGR</sequence>
<dbReference type="InterPro" id="IPR007361">
    <property type="entry name" value="DUF427"/>
</dbReference>
<comment type="caution">
    <text evidence="2">The sequence shown here is derived from an EMBL/GenBank/DDBJ whole genome shotgun (WGS) entry which is preliminary data.</text>
</comment>
<dbReference type="EMBL" id="JAUZMZ010000046">
    <property type="protein sequence ID" value="MEE2032506.1"/>
    <property type="molecule type" value="Genomic_DNA"/>
</dbReference>
<dbReference type="Proteomes" id="UP001331936">
    <property type="component" value="Unassembled WGS sequence"/>
</dbReference>
<dbReference type="PANTHER" id="PTHR34310:SF8">
    <property type="entry name" value="CONSERVED PROTEIN"/>
    <property type="match status" value="1"/>
</dbReference>
<evidence type="ECO:0000313" key="2">
    <source>
        <dbReference type="EMBL" id="MEE2032506.1"/>
    </source>
</evidence>
<dbReference type="Gene3D" id="2.170.150.40">
    <property type="entry name" value="Domain of unknown function (DUF427)"/>
    <property type="match status" value="1"/>
</dbReference>
<name>A0ABU7JR43_9NOCA</name>
<dbReference type="RefSeq" id="WP_330151924.1">
    <property type="nucleotide sequence ID" value="NZ_JAUZMZ010000046.1"/>
</dbReference>
<gene>
    <name evidence="2" type="ORF">Q8814_10350</name>
</gene>
<dbReference type="InterPro" id="IPR038694">
    <property type="entry name" value="DUF427_sf"/>
</dbReference>
<evidence type="ECO:0000259" key="1">
    <source>
        <dbReference type="Pfam" id="PF04248"/>
    </source>
</evidence>
<proteinExistence type="predicted"/>
<keyword evidence="3" id="KW-1185">Reference proteome</keyword>
<protein>
    <submittedName>
        <fullName evidence="2">DUF427 domain-containing protein</fullName>
    </submittedName>
</protein>